<dbReference type="GeneID" id="37077150"/>
<dbReference type="AlphaFoldDB" id="A0A318Z230"/>
<name>A0A318Z230_9EURO</name>
<evidence type="ECO:0000256" key="1">
    <source>
        <dbReference type="SAM" id="MobiDB-lite"/>
    </source>
</evidence>
<accession>A0A318Z230</accession>
<feature type="region of interest" description="Disordered" evidence="1">
    <location>
        <begin position="34"/>
        <end position="70"/>
    </location>
</feature>
<reference evidence="2 3" key="1">
    <citation type="submission" date="2016-12" db="EMBL/GenBank/DDBJ databases">
        <title>The genomes of Aspergillus section Nigri reveals drivers in fungal speciation.</title>
        <authorList>
            <consortium name="DOE Joint Genome Institute"/>
            <person name="Vesth T.C."/>
            <person name="Nybo J."/>
            <person name="Theobald S."/>
            <person name="Brandl J."/>
            <person name="Frisvad J.C."/>
            <person name="Nielsen K.F."/>
            <person name="Lyhne E.K."/>
            <person name="Kogle M.E."/>
            <person name="Kuo A."/>
            <person name="Riley R."/>
            <person name="Clum A."/>
            <person name="Nolan M."/>
            <person name="Lipzen A."/>
            <person name="Salamov A."/>
            <person name="Henrissat B."/>
            <person name="Wiebenga A."/>
            <person name="De Vries R.P."/>
            <person name="Grigoriev I.V."/>
            <person name="Mortensen U.H."/>
            <person name="Andersen M.R."/>
            <person name="Baker S.E."/>
        </authorList>
    </citation>
    <scope>NUCLEOTIDE SEQUENCE [LARGE SCALE GENOMIC DNA]</scope>
    <source>
        <strain evidence="2 3">JOP 1030-1</strain>
    </source>
</reference>
<evidence type="ECO:0000313" key="2">
    <source>
        <dbReference type="EMBL" id="PYH41345.1"/>
    </source>
</evidence>
<sequence>MACQGSGLRRCLAGAHSSALEKKQPTYTYLRTTAFSSGTNNRDDDGAHATSKHKALMHPLRPADRDPKRQTARHVLLPSHLSTRCPAWGSADEPAASQETTWTSIAAQELARCLLPSGVPWADHRLGQTSWWILPLSLLGNGAAANPVRATGGRHAATASRSDITLAGGEQGRQRRQFSLPLRDGW</sequence>
<dbReference type="RefSeq" id="XP_025427327.1">
    <property type="nucleotide sequence ID" value="XM_025575922.1"/>
</dbReference>
<gene>
    <name evidence="2" type="ORF">BP01DRAFT_360463</name>
</gene>
<protein>
    <submittedName>
        <fullName evidence="2">Uncharacterized protein</fullName>
    </submittedName>
</protein>
<keyword evidence="3" id="KW-1185">Reference proteome</keyword>
<proteinExistence type="predicted"/>
<evidence type="ECO:0000313" key="3">
    <source>
        <dbReference type="Proteomes" id="UP000248349"/>
    </source>
</evidence>
<dbReference type="Proteomes" id="UP000248349">
    <property type="component" value="Unassembled WGS sequence"/>
</dbReference>
<organism evidence="2 3">
    <name type="scientific">Aspergillus saccharolyticus JOP 1030-1</name>
    <dbReference type="NCBI Taxonomy" id="1450539"/>
    <lineage>
        <taxon>Eukaryota</taxon>
        <taxon>Fungi</taxon>
        <taxon>Dikarya</taxon>
        <taxon>Ascomycota</taxon>
        <taxon>Pezizomycotina</taxon>
        <taxon>Eurotiomycetes</taxon>
        <taxon>Eurotiomycetidae</taxon>
        <taxon>Eurotiales</taxon>
        <taxon>Aspergillaceae</taxon>
        <taxon>Aspergillus</taxon>
        <taxon>Aspergillus subgen. Circumdati</taxon>
    </lineage>
</organism>
<dbReference type="EMBL" id="KZ821265">
    <property type="protein sequence ID" value="PYH41345.1"/>
    <property type="molecule type" value="Genomic_DNA"/>
</dbReference>